<evidence type="ECO:0000256" key="1">
    <source>
        <dbReference type="SAM" id="MobiDB-lite"/>
    </source>
</evidence>
<evidence type="ECO:0000313" key="4">
    <source>
        <dbReference type="Proteomes" id="UP000215027"/>
    </source>
</evidence>
<organism evidence="3 4">
    <name type="scientific">Candidatus Promineifilum breve</name>
    <dbReference type="NCBI Taxonomy" id="1806508"/>
    <lineage>
        <taxon>Bacteria</taxon>
        <taxon>Bacillati</taxon>
        <taxon>Chloroflexota</taxon>
        <taxon>Ardenticatenia</taxon>
        <taxon>Candidatus Promineifilales</taxon>
        <taxon>Candidatus Promineifilaceae</taxon>
        <taxon>Candidatus Promineifilum</taxon>
    </lineage>
</organism>
<keyword evidence="2" id="KW-0812">Transmembrane</keyword>
<evidence type="ECO:0000313" key="3">
    <source>
        <dbReference type="EMBL" id="CUS03285.2"/>
    </source>
</evidence>
<feature type="transmembrane region" description="Helical" evidence="2">
    <location>
        <begin position="257"/>
        <end position="278"/>
    </location>
</feature>
<feature type="compositionally biased region" description="Basic and acidic residues" evidence="1">
    <location>
        <begin position="677"/>
        <end position="694"/>
    </location>
</feature>
<protein>
    <submittedName>
        <fullName evidence="3">Uncharacterized protein</fullName>
    </submittedName>
</protein>
<feature type="transmembrane region" description="Helical" evidence="2">
    <location>
        <begin position="229"/>
        <end position="250"/>
    </location>
</feature>
<feature type="transmembrane region" description="Helical" evidence="2">
    <location>
        <begin position="450"/>
        <end position="471"/>
    </location>
</feature>
<feature type="transmembrane region" description="Helical" evidence="2">
    <location>
        <begin position="290"/>
        <end position="309"/>
    </location>
</feature>
<dbReference type="KEGG" id="pbf:CFX0092_A1407"/>
<dbReference type="AlphaFoldDB" id="A0A160T3R2"/>
<gene>
    <name evidence="3" type="ORF">CFX0092_A1407</name>
</gene>
<proteinExistence type="predicted"/>
<keyword evidence="2" id="KW-1133">Transmembrane helix</keyword>
<evidence type="ECO:0000256" key="2">
    <source>
        <dbReference type="SAM" id="Phobius"/>
    </source>
</evidence>
<accession>A0A160T3R2</accession>
<reference evidence="3" key="1">
    <citation type="submission" date="2016-01" db="EMBL/GenBank/DDBJ databases">
        <authorList>
            <person name="Mcilroy J.S."/>
            <person name="Karst M S."/>
            <person name="Albertsen M."/>
        </authorList>
    </citation>
    <scope>NUCLEOTIDE SEQUENCE</scope>
    <source>
        <strain evidence="3">Cfx-K</strain>
    </source>
</reference>
<feature type="transmembrane region" description="Helical" evidence="2">
    <location>
        <begin position="501"/>
        <end position="531"/>
    </location>
</feature>
<dbReference type="Proteomes" id="UP000215027">
    <property type="component" value="Chromosome I"/>
</dbReference>
<feature type="region of interest" description="Disordered" evidence="1">
    <location>
        <begin position="677"/>
        <end position="710"/>
    </location>
</feature>
<feature type="transmembrane region" description="Helical" evidence="2">
    <location>
        <begin position="594"/>
        <end position="611"/>
    </location>
</feature>
<feature type="transmembrane region" description="Helical" evidence="2">
    <location>
        <begin position="422"/>
        <end position="444"/>
    </location>
</feature>
<feature type="transmembrane region" description="Helical" evidence="2">
    <location>
        <begin position="618"/>
        <end position="636"/>
    </location>
</feature>
<feature type="transmembrane region" description="Helical" evidence="2">
    <location>
        <begin position="651"/>
        <end position="671"/>
    </location>
</feature>
<feature type="transmembrane region" description="Helical" evidence="2">
    <location>
        <begin position="338"/>
        <end position="357"/>
    </location>
</feature>
<keyword evidence="4" id="KW-1185">Reference proteome</keyword>
<name>A0A160T3R2_9CHLR</name>
<feature type="transmembrane region" description="Helical" evidence="2">
    <location>
        <begin position="732"/>
        <end position="755"/>
    </location>
</feature>
<feature type="transmembrane region" description="Helical" evidence="2">
    <location>
        <begin position="543"/>
        <end position="560"/>
    </location>
</feature>
<sequence>MDQSPGEPIVGEESPTAPMMSRRLTGRAWPWVAAAATLLIILLLRPVGLCRWPALCDPLVAVDIDQGRLDTALPAPQNDLRLEQSFVPRRNGLMEIELLLVRYGGQLSEAEDPGRFSLELLDDTGNRVASEIIPSGRLTHNQIYILRFWPQPRSAGRRYVLRLSGNDTNHISAWGYAADVYEAGRLRLLFDAQRADPPLTDAEEMRFVTRYALTAGDAARAAVAPLREWGLLLAALLMLPLPGVLLLLLVRPRGWDAGVAAGAALALSVAAWPIVWQWVSLAGGRWSGPLLWAVVVAGWAVAAGLKLRITNYELRMKSAAGQPTPAATRHSPPATRHLPLLLLTALILASLAVRFIAVRDLAFPPWVDSSRHALITAVMVESGQIPTNYEPFLPVDHFPYHFGFHTLSAGLALMTGRPLPGLLLLLMQLLGGLLPLAVYAAGWMVTRRRAVGLLAAFLVALPFFFPGYYATWGRMTQLAAMIVMPVLLGLTWRLGRGWPRVWPLVGVLAAGLFLIHIRVFLFYLPFAAIVAVAHLSRYRRARGLLLAAALGLLLILPQLIELLTVTDPLATIGQSLPGYNDFPTGYLTTGWERVYLWLAAGAAAVVLLGVARRRRWATLPLLLLLWVGALFALLAGDRLGLPESLVVNLNSMYITLFLPLALLLAIVAARIRPPTADGRRRKEERPQTTDHRPPQEVTSDELRVTSPESGGWRVASGEGLQRSAVGRPRSPFGGLWSVVRGLLGVTLALLFLFGWRQQANILNQQTILALPEDVAALTWMEANLPAEARVAVSAWQWLGVTWAAADGGAWLVPLTGRAATTPPIDHIYNRDLFAEVRAFNEAASAVEDWSAPASAAWLAEQGVSHVFVGRRGGFFDPAELLGNPALDMVYGFDGVFVFSVR</sequence>
<keyword evidence="2" id="KW-0472">Membrane</keyword>
<dbReference type="EMBL" id="LN890655">
    <property type="protein sequence ID" value="CUS03285.2"/>
    <property type="molecule type" value="Genomic_DNA"/>
</dbReference>